<evidence type="ECO:0000313" key="1">
    <source>
        <dbReference type="EMBL" id="KAJ4711541.1"/>
    </source>
</evidence>
<proteinExistence type="predicted"/>
<name>A0ACC1XK70_MELAZ</name>
<accession>A0ACC1XK70</accession>
<reference evidence="1 2" key="1">
    <citation type="journal article" date="2023" name="Science">
        <title>Complex scaffold remodeling in plant triterpene biosynthesis.</title>
        <authorList>
            <person name="De La Pena R."/>
            <person name="Hodgson H."/>
            <person name="Liu J.C."/>
            <person name="Stephenson M.J."/>
            <person name="Martin A.C."/>
            <person name="Owen C."/>
            <person name="Harkess A."/>
            <person name="Leebens-Mack J."/>
            <person name="Jimenez L.E."/>
            <person name="Osbourn A."/>
            <person name="Sattely E.S."/>
        </authorList>
    </citation>
    <scope>NUCLEOTIDE SEQUENCE [LARGE SCALE GENOMIC DNA]</scope>
    <source>
        <strain evidence="2">cv. JPN11</strain>
        <tissue evidence="1">Leaf</tissue>
    </source>
</reference>
<keyword evidence="2" id="KW-1185">Reference proteome</keyword>
<dbReference type="EMBL" id="CM051402">
    <property type="protein sequence ID" value="KAJ4711541.1"/>
    <property type="molecule type" value="Genomic_DNA"/>
</dbReference>
<protein>
    <submittedName>
        <fullName evidence="1">Disease resistance protein</fullName>
    </submittedName>
</protein>
<dbReference type="Proteomes" id="UP001164539">
    <property type="component" value="Chromosome 9"/>
</dbReference>
<comment type="caution">
    <text evidence="1">The sequence shown here is derived from an EMBL/GenBank/DDBJ whole genome shotgun (WGS) entry which is preliminary data.</text>
</comment>
<evidence type="ECO:0000313" key="2">
    <source>
        <dbReference type="Proteomes" id="UP001164539"/>
    </source>
</evidence>
<sequence length="1114" mass="126398">MAEAVLSALIQVIFQNSTSQIFEEFATLFGARKEMQKLRSVLSTIQAVLEDAEDRQVTDKAVKNWLIKLKDAAHDVDDLLDEYMTETLKHKSKIRGDMELRGCMMNDVRYFCSQSNPILSCYRMKKRLEKIVEKLNEITAERFKYHLRDISILSSPCKFYERLQSDSYLQESEVFGRDVDREKIVKFLTDSADQGDVSVLPIVGMGGLGKTTLAKLVYNDERVQKHFERRIWVSVSEVFDVKRLMRAIVESVTGNRCDLEEVDTIHRRIQELIMGQRFLVALDDVWNDDHEKWDRLKNSLRHGSEGSKILVTTRSEKVALIMGSVPSYCLEGLSDDDCWSLFEQRAFKYRKPDEKSNLLAIGKEIAEKCKGVPLAAKALGSLMCLKRNRSDWLSVKGSEIWNIVKEENGILPVLRLSYDNLPSHLKQCFAYCSLFPKDWTINKEKLIQLWMAEGFVQSSEGQALEEVGNEYFNELLWRSFFHNATKDSNGSIVACEMHNLLHDLAQSVATTSCLTMEVGKQCVPTGTRHLSVVCTETKILGGSRNASKLRSFILLHGKIKIIKVSSSLILSFKSLRSLNLSSTRIKKLSKSIGALRHLRYVDLSNTLIRRLPNSTCSLFNLQSLILTHCNRLETLPLGIGKLINLRHLDLYGCELLTELPKGIGELSLLRTLPVFLVGKENDCSIAELENLDLHGELKIKNLENVLNARNAKNANLKEKRDLLSLKLIWGHTAEVNVRENVEHVAESLQPNSGIKMLFIENYAGSKFPSWLMNPSVTNLVELSLIRCRRCAELPPMMKLPFLEVLTIDEIDGTMYFCNESEESGGVAKTLLLKKMVIKNMPNLLGWSVMERKSILPCLEELVIEACPNLIKLPDLPSIKSLNLDDCRFDLLRMVTKITSLSSLFISRISGLTHLPEGLLRNNQNLLSLGIRDCPRLVHFSGELENLSALQSLYISSCPELMALSGLENLISLKSLKIDDFHPLSSLPEHGLRGLDSLQYVSLSNCENLASLPEAMQHLTGLKLLHIWSCPQMETLPEWLGNLASLQELELWYCENLICLPESMHRLTALQFLSIWSCPHLNILCEEERGADWHKIQHIPFIKINGPYIQALSRT</sequence>
<gene>
    <name evidence="1" type="ORF">OWV82_017547</name>
</gene>
<organism evidence="1 2">
    <name type="scientific">Melia azedarach</name>
    <name type="common">Chinaberry tree</name>
    <dbReference type="NCBI Taxonomy" id="155640"/>
    <lineage>
        <taxon>Eukaryota</taxon>
        <taxon>Viridiplantae</taxon>
        <taxon>Streptophyta</taxon>
        <taxon>Embryophyta</taxon>
        <taxon>Tracheophyta</taxon>
        <taxon>Spermatophyta</taxon>
        <taxon>Magnoliopsida</taxon>
        <taxon>eudicotyledons</taxon>
        <taxon>Gunneridae</taxon>
        <taxon>Pentapetalae</taxon>
        <taxon>rosids</taxon>
        <taxon>malvids</taxon>
        <taxon>Sapindales</taxon>
        <taxon>Meliaceae</taxon>
        <taxon>Melia</taxon>
    </lineage>
</organism>